<keyword evidence="4" id="KW-0328">Glycosyltransferase</keyword>
<feature type="transmembrane region" description="Helical" evidence="1">
    <location>
        <begin position="766"/>
        <end position="784"/>
    </location>
</feature>
<dbReference type="PANTHER" id="PTHR10050">
    <property type="entry name" value="DOLICHYL-PHOSPHATE-MANNOSE--PROTEIN MANNOSYLTRANSFERASE"/>
    <property type="match status" value="1"/>
</dbReference>
<evidence type="ECO:0000313" key="4">
    <source>
        <dbReference type="EMBL" id="HIY26543.1"/>
    </source>
</evidence>
<feature type="transmembrane region" description="Helical" evidence="1">
    <location>
        <begin position="295"/>
        <end position="314"/>
    </location>
</feature>
<feature type="transmembrane region" description="Helical" evidence="1">
    <location>
        <begin position="984"/>
        <end position="1006"/>
    </location>
</feature>
<dbReference type="Proteomes" id="UP000823915">
    <property type="component" value="Unassembled WGS sequence"/>
</dbReference>
<feature type="domain" description="Glycosyltransferase RgtA/B/C/D-like" evidence="2">
    <location>
        <begin position="639"/>
        <end position="769"/>
    </location>
</feature>
<reference evidence="4" key="1">
    <citation type="journal article" date="2021" name="PeerJ">
        <title>Extensive microbial diversity within the chicken gut microbiome revealed by metagenomics and culture.</title>
        <authorList>
            <person name="Gilroy R."/>
            <person name="Ravi A."/>
            <person name="Getino M."/>
            <person name="Pursley I."/>
            <person name="Horton D.L."/>
            <person name="Alikhan N.F."/>
            <person name="Baker D."/>
            <person name="Gharbi K."/>
            <person name="Hall N."/>
            <person name="Watson M."/>
            <person name="Adriaenssens E.M."/>
            <person name="Foster-Nyarko E."/>
            <person name="Jarju S."/>
            <person name="Secka A."/>
            <person name="Antonio M."/>
            <person name="Oren A."/>
            <person name="Chaudhuri R.R."/>
            <person name="La Ragione R."/>
            <person name="Hildebrand F."/>
            <person name="Pallen M.J."/>
        </authorList>
    </citation>
    <scope>NUCLEOTIDE SEQUENCE</scope>
    <source>
        <strain evidence="4">1282</strain>
    </source>
</reference>
<dbReference type="Pfam" id="PF05208">
    <property type="entry name" value="ALG3"/>
    <property type="match status" value="1"/>
</dbReference>
<evidence type="ECO:0000256" key="1">
    <source>
        <dbReference type="SAM" id="Phobius"/>
    </source>
</evidence>
<comment type="caution">
    <text evidence="4">The sequence shown here is derived from an EMBL/GenBank/DDBJ whole genome shotgun (WGS) entry which is preliminary data.</text>
</comment>
<dbReference type="EMBL" id="DXDU01000086">
    <property type="protein sequence ID" value="HIY26543.1"/>
    <property type="molecule type" value="Genomic_DNA"/>
</dbReference>
<protein>
    <submittedName>
        <fullName evidence="4">Glycosyltransferase family 39 protein</fullName>
        <ecNumber evidence="4">2.4.-.-</ecNumber>
    </submittedName>
</protein>
<dbReference type="InterPro" id="IPR027005">
    <property type="entry name" value="PMT-like"/>
</dbReference>
<feature type="transmembrane region" description="Helical" evidence="1">
    <location>
        <begin position="712"/>
        <end position="731"/>
    </location>
</feature>
<feature type="transmembrane region" description="Helical" evidence="1">
    <location>
        <begin position="195"/>
        <end position="218"/>
    </location>
</feature>
<reference evidence="4" key="2">
    <citation type="submission" date="2021-04" db="EMBL/GenBank/DDBJ databases">
        <authorList>
            <person name="Gilroy R."/>
        </authorList>
    </citation>
    <scope>NUCLEOTIDE SEQUENCE</scope>
    <source>
        <strain evidence="4">1282</strain>
    </source>
</reference>
<feature type="transmembrane region" description="Helical" evidence="1">
    <location>
        <begin position="367"/>
        <end position="386"/>
    </location>
</feature>
<feature type="transmembrane region" description="Helical" evidence="1">
    <location>
        <begin position="321"/>
        <end position="338"/>
    </location>
</feature>
<name>A0A9D2BZV5_9FIRM</name>
<dbReference type="EC" id="2.4.-.-" evidence="4"/>
<feature type="transmembrane region" description="Helical" evidence="1">
    <location>
        <begin position="32"/>
        <end position="51"/>
    </location>
</feature>
<dbReference type="Pfam" id="PF16192">
    <property type="entry name" value="PMT_4TMC"/>
    <property type="match status" value="1"/>
</dbReference>
<organism evidence="4 5">
    <name type="scientific">Candidatus Acutalibacter pullistercoris</name>
    <dbReference type="NCBI Taxonomy" id="2838418"/>
    <lineage>
        <taxon>Bacteria</taxon>
        <taxon>Bacillati</taxon>
        <taxon>Bacillota</taxon>
        <taxon>Clostridia</taxon>
        <taxon>Eubacteriales</taxon>
        <taxon>Acutalibacteraceae</taxon>
        <taxon>Acutalibacter</taxon>
    </lineage>
</organism>
<feature type="transmembrane region" description="Helical" evidence="1">
    <location>
        <begin position="898"/>
        <end position="915"/>
    </location>
</feature>
<keyword evidence="1" id="KW-0812">Transmembrane</keyword>
<evidence type="ECO:0000259" key="2">
    <source>
        <dbReference type="Pfam" id="PF13231"/>
    </source>
</evidence>
<feature type="transmembrane region" description="Helical" evidence="1">
    <location>
        <begin position="743"/>
        <end position="760"/>
    </location>
</feature>
<feature type="transmembrane region" description="Helical" evidence="1">
    <location>
        <begin position="922"/>
        <end position="939"/>
    </location>
</feature>
<feature type="transmembrane region" description="Helical" evidence="1">
    <location>
        <begin position="115"/>
        <end position="137"/>
    </location>
</feature>
<feature type="transmembrane region" description="Helical" evidence="1">
    <location>
        <begin position="805"/>
        <end position="826"/>
    </location>
</feature>
<dbReference type="AlphaFoldDB" id="A0A9D2BZV5"/>
<feature type="transmembrane region" description="Helical" evidence="1">
    <location>
        <begin position="225"/>
        <end position="246"/>
    </location>
</feature>
<gene>
    <name evidence="4" type="ORF">H9838_05125</name>
</gene>
<feature type="transmembrane region" description="Helical" evidence="1">
    <location>
        <begin position="945"/>
        <end position="963"/>
    </location>
</feature>
<proteinExistence type="predicted"/>
<dbReference type="InterPro" id="IPR032421">
    <property type="entry name" value="PMT_4TMC"/>
</dbReference>
<feature type="transmembrane region" description="Helical" evidence="1">
    <location>
        <begin position="149"/>
        <end position="166"/>
    </location>
</feature>
<dbReference type="Pfam" id="PF13231">
    <property type="entry name" value="PMT_2"/>
    <property type="match status" value="1"/>
</dbReference>
<feature type="domain" description="Protein O-mannosyl-transferase C-terminal four TM" evidence="3">
    <location>
        <begin position="837"/>
        <end position="1028"/>
    </location>
</feature>
<feature type="transmembrane region" description="Helical" evidence="1">
    <location>
        <begin position="452"/>
        <end position="473"/>
    </location>
</feature>
<evidence type="ECO:0000259" key="3">
    <source>
        <dbReference type="Pfam" id="PF16192"/>
    </source>
</evidence>
<dbReference type="GO" id="GO:0000030">
    <property type="term" value="F:mannosyltransferase activity"/>
    <property type="evidence" value="ECO:0007669"/>
    <property type="project" value="InterPro"/>
</dbReference>
<dbReference type="InterPro" id="IPR007873">
    <property type="entry name" value="Glycosyltransferase_ALG3"/>
</dbReference>
<feature type="transmembrane region" description="Helical" evidence="1">
    <location>
        <begin position="687"/>
        <end position="706"/>
    </location>
</feature>
<dbReference type="InterPro" id="IPR038731">
    <property type="entry name" value="RgtA/B/C-like"/>
</dbReference>
<feature type="transmembrane region" description="Helical" evidence="1">
    <location>
        <begin position="398"/>
        <end position="423"/>
    </location>
</feature>
<feature type="transmembrane region" description="Helical" evidence="1">
    <location>
        <begin position="344"/>
        <end position="360"/>
    </location>
</feature>
<keyword evidence="1" id="KW-1133">Transmembrane helix</keyword>
<keyword evidence="4" id="KW-0808">Transferase</keyword>
<sequence>MGAAIFTGAAFSALVLWAGGRGFRQPRQGRGSFALWASLLFLGGFALRLFLGYSESGYQIDMDTFKAWARIVNEVGFSQIYRQDIFLDYPPGYLYVLRGLEQLRLLLGLDASSQAFTLVMKLPSLLADLGCAGALLWVGKRRLGEKPGLLLAGAYLFCPAVLVNSAQWGQVDSFCTAILLLSVVLLYCGQYEVSALLYGVSVACKPQMLIFAPLYLFFVIRERKWLRLVAGIFCGVGALLLVALPFTTNFHFQWLWTEYTSTLNYYDYYSVNAYNFWALLGKNWEMLPQDALGKGLLTLGAPVLATAGCGALLLGSKRRDAVFFAPALLMGVMYLFGVKMHERYLFPALLFLLLSCAATGDRRILRSFGVTAGAHYLNVAHVLWIFQELGQNYVPNTWGTRLLAAVQMASVGYGLWGAFWVYWKDRPLPPPVRPQRSLGELAYPQEKVRPRWVDWALVGGITLAYGCVAFWNLGSAEMPQTSWTPEAGDQVVLEAEEPVEALYYLPGLAADREGVSYRVGSSVQVEVSSDGEHWTDGGSLPESYVFTWASFQLPEAARYVRLTALDENVVLNEAALKRQGYRELSRLTLVQGAGEALVDEQEQVPLYFGYETSAYFDEIYHARTAYEHLLNLEPYENTHPPLGKYLISLGIRLFGMNPFGWRCVGTLFGVLMLPALYFLLWQAFRKTWLCAFGTVLFAFDFMHFTQTRIATIDTYAVFFLLLMYGAMGVFLRRDVKTAGWRQLLPPLLLCGAFTGLGFAAKWTAAYGALGLGALYFGKMALSLLREKREGGDLIPLWKKWGKLSAWCCLFFLALPFTLYFAAYLPLTTLPHHGGDLWGSFWQYQETMFSYHSTLVAEHYFASPWYEWPLDLRPIWYFALDGADAAGSYSTISSFGNPLLWWAGLAGLVGAAALWMRKRSLGTSLALGGFLSVYLPWVLVPRLTFIYHYFTAVPFLVLALLAVFQQLDRAGPLSRRLPLGPVGQVSLAQLFLFVLTAACLGLFLLYFPVISGAPTTQAYANALELFPTWYFA</sequence>
<feature type="transmembrane region" description="Helical" evidence="1">
    <location>
        <begin position="659"/>
        <end position="680"/>
    </location>
</feature>
<evidence type="ECO:0000313" key="5">
    <source>
        <dbReference type="Proteomes" id="UP000823915"/>
    </source>
</evidence>
<accession>A0A9D2BZV5</accession>
<keyword evidence="1" id="KW-0472">Membrane</keyword>